<evidence type="ECO:0000313" key="11">
    <source>
        <dbReference type="Proteomes" id="UP000825890"/>
    </source>
</evidence>
<feature type="transmembrane region" description="Helical" evidence="7">
    <location>
        <begin position="273"/>
        <end position="294"/>
    </location>
</feature>
<dbReference type="PANTHER" id="PTHR33048:SF143">
    <property type="entry name" value="EXTRACELLULAR MEMBRANE PROTEIN CFEM DOMAIN-CONTAINING PROTEIN-RELATED"/>
    <property type="match status" value="1"/>
</dbReference>
<comment type="similarity">
    <text evidence="5">Belongs to the SAT4 family.</text>
</comment>
<evidence type="ECO:0000256" key="6">
    <source>
        <dbReference type="SAM" id="MobiDB-lite"/>
    </source>
</evidence>
<reference evidence="10 11" key="1">
    <citation type="submission" date="2021-01" db="EMBL/GenBank/DDBJ databases">
        <title>Cercospora kikuchii MAFF 305040 whole genome shotgun sequence.</title>
        <authorList>
            <person name="Kashiwa T."/>
            <person name="Suzuki T."/>
        </authorList>
    </citation>
    <scope>NUCLEOTIDE SEQUENCE [LARGE SCALE GENOMIC DNA]</scope>
    <source>
        <strain evidence="10 11">MAFF 305040</strain>
    </source>
</reference>
<keyword evidence="2 7" id="KW-0812">Transmembrane</keyword>
<accession>A0A9P3CLJ7</accession>
<proteinExistence type="inferred from homology"/>
<feature type="transmembrane region" description="Helical" evidence="7">
    <location>
        <begin position="315"/>
        <end position="335"/>
    </location>
</feature>
<dbReference type="InterPro" id="IPR052337">
    <property type="entry name" value="SAT4-like"/>
</dbReference>
<comment type="caution">
    <text evidence="10">The sequence shown here is derived from an EMBL/GenBank/DDBJ whole genome shotgun (WGS) entry which is preliminary data.</text>
</comment>
<evidence type="ECO:0000256" key="4">
    <source>
        <dbReference type="ARBA" id="ARBA00023136"/>
    </source>
</evidence>
<feature type="compositionally biased region" description="Polar residues" evidence="6">
    <location>
        <begin position="408"/>
        <end position="422"/>
    </location>
</feature>
<dbReference type="Proteomes" id="UP000825890">
    <property type="component" value="Unassembled WGS sequence"/>
</dbReference>
<keyword evidence="11" id="KW-1185">Reference proteome</keyword>
<feature type="chain" id="PRO_5040286354" description="Rhodopsin domain-containing protein" evidence="8">
    <location>
        <begin position="20"/>
        <end position="445"/>
    </location>
</feature>
<evidence type="ECO:0000313" key="10">
    <source>
        <dbReference type="EMBL" id="GIZ40663.1"/>
    </source>
</evidence>
<evidence type="ECO:0000256" key="7">
    <source>
        <dbReference type="SAM" id="Phobius"/>
    </source>
</evidence>
<dbReference type="Pfam" id="PF20684">
    <property type="entry name" value="Fung_rhodopsin"/>
    <property type="match status" value="1"/>
</dbReference>
<evidence type="ECO:0000256" key="5">
    <source>
        <dbReference type="ARBA" id="ARBA00038359"/>
    </source>
</evidence>
<organism evidence="10 11">
    <name type="scientific">Cercospora kikuchii</name>
    <dbReference type="NCBI Taxonomy" id="84275"/>
    <lineage>
        <taxon>Eukaryota</taxon>
        <taxon>Fungi</taxon>
        <taxon>Dikarya</taxon>
        <taxon>Ascomycota</taxon>
        <taxon>Pezizomycotina</taxon>
        <taxon>Dothideomycetes</taxon>
        <taxon>Dothideomycetidae</taxon>
        <taxon>Mycosphaerellales</taxon>
        <taxon>Mycosphaerellaceae</taxon>
        <taxon>Cercospora</taxon>
    </lineage>
</organism>
<protein>
    <recommendedName>
        <fullName evidence="9">Rhodopsin domain-containing protein</fullName>
    </recommendedName>
</protein>
<dbReference type="GO" id="GO:0016020">
    <property type="term" value="C:membrane"/>
    <property type="evidence" value="ECO:0007669"/>
    <property type="project" value="UniProtKB-SubCell"/>
</dbReference>
<sequence>MKAFLWICVFLGGSSSAQSVSRDDWRGDQLGIRPRIDHNHKDSSSAKAAVCTESCQKRHPLNVSTQCTIDQIFTSDLTRCVQKECETLQEVLDWQTYYASVCHLKARDTGRIQVIFSWILFGIATLSAIGRMLARSRLLKGPGFWWDDWITLFLAVISVELAACLVYTRGGWAGRDSIGIVDPGDIEELFLWMYISVPFYIIGTYGAKIVWVLLYMRMWEFNTAFRKLCWATIFVLTVCSISFTVGAIIVYWPYHYYVGDSPTVRRFHLGIDLIPVVFSVAAINIASDFFVLLLPIPKLMSLTGVSVQRKAGICAVFGLGFIVTACSIVRLRYIVPLRNTTNPTWDFGLFGTFSVVEVHLGMVSCNLPALAGLVNRMRTHRRAKRHIGQSGSSGNSSSTSSSPRKTPKLNTWVATDTSISTAERSDYDYEHELAASQSTDAKPPG</sequence>
<evidence type="ECO:0000256" key="1">
    <source>
        <dbReference type="ARBA" id="ARBA00004141"/>
    </source>
</evidence>
<feature type="compositionally biased region" description="Low complexity" evidence="6">
    <location>
        <begin position="388"/>
        <end position="402"/>
    </location>
</feature>
<feature type="compositionally biased region" description="Polar residues" evidence="6">
    <location>
        <begin position="435"/>
        <end position="445"/>
    </location>
</feature>
<feature type="transmembrane region" description="Helical" evidence="7">
    <location>
        <begin position="228"/>
        <end position="253"/>
    </location>
</feature>
<feature type="compositionally biased region" description="Basic and acidic residues" evidence="6">
    <location>
        <begin position="423"/>
        <end position="433"/>
    </location>
</feature>
<evidence type="ECO:0000259" key="9">
    <source>
        <dbReference type="Pfam" id="PF20684"/>
    </source>
</evidence>
<dbReference type="GeneID" id="68289567"/>
<feature type="transmembrane region" description="Helical" evidence="7">
    <location>
        <begin position="115"/>
        <end position="134"/>
    </location>
</feature>
<dbReference type="InterPro" id="IPR049326">
    <property type="entry name" value="Rhodopsin_dom_fungi"/>
</dbReference>
<feature type="transmembrane region" description="Helical" evidence="7">
    <location>
        <begin position="146"/>
        <end position="169"/>
    </location>
</feature>
<feature type="region of interest" description="Disordered" evidence="6">
    <location>
        <begin position="382"/>
        <end position="445"/>
    </location>
</feature>
<dbReference type="AlphaFoldDB" id="A0A9P3CLJ7"/>
<feature type="transmembrane region" description="Helical" evidence="7">
    <location>
        <begin position="347"/>
        <end position="374"/>
    </location>
</feature>
<feature type="domain" description="Rhodopsin" evidence="9">
    <location>
        <begin position="136"/>
        <end position="375"/>
    </location>
</feature>
<evidence type="ECO:0000256" key="8">
    <source>
        <dbReference type="SAM" id="SignalP"/>
    </source>
</evidence>
<gene>
    <name evidence="10" type="ORF">CKM354_000399200</name>
</gene>
<dbReference type="OrthoDB" id="5342292at2759"/>
<comment type="subcellular location">
    <subcellularLocation>
        <location evidence="1">Membrane</location>
        <topology evidence="1">Multi-pass membrane protein</topology>
    </subcellularLocation>
</comment>
<keyword evidence="8" id="KW-0732">Signal</keyword>
<feature type="signal peptide" evidence="8">
    <location>
        <begin position="1"/>
        <end position="19"/>
    </location>
</feature>
<evidence type="ECO:0000256" key="3">
    <source>
        <dbReference type="ARBA" id="ARBA00022989"/>
    </source>
</evidence>
<evidence type="ECO:0000256" key="2">
    <source>
        <dbReference type="ARBA" id="ARBA00022692"/>
    </source>
</evidence>
<keyword evidence="3 7" id="KW-1133">Transmembrane helix</keyword>
<dbReference type="PANTHER" id="PTHR33048">
    <property type="entry name" value="PTH11-LIKE INTEGRAL MEMBRANE PROTEIN (AFU_ORTHOLOGUE AFUA_5G11245)"/>
    <property type="match status" value="1"/>
</dbReference>
<name>A0A9P3CLJ7_9PEZI</name>
<keyword evidence="4 7" id="KW-0472">Membrane</keyword>
<feature type="transmembrane region" description="Helical" evidence="7">
    <location>
        <begin position="189"/>
        <end position="216"/>
    </location>
</feature>
<dbReference type="RefSeq" id="XP_044655150.1">
    <property type="nucleotide sequence ID" value="XM_044799215.1"/>
</dbReference>
<dbReference type="EMBL" id="BOLY01000002">
    <property type="protein sequence ID" value="GIZ40663.1"/>
    <property type="molecule type" value="Genomic_DNA"/>
</dbReference>